<keyword evidence="1" id="KW-0812">Transmembrane</keyword>
<keyword evidence="3" id="KW-1185">Reference proteome</keyword>
<sequence length="103" mass="11909">MRYLIALWVAPLALFWGWYFLSLNDINFGYVMLSRQLHDLVFQLYGEMLGIDPATIPGLLAKACVFDTFLVGCLIAFRRRKAIAAWLRAQREHYSGERAPRIT</sequence>
<organism evidence="2 3">
    <name type="scientific">Neomesorhizobium albiziae</name>
    <dbReference type="NCBI Taxonomy" id="335020"/>
    <lineage>
        <taxon>Bacteria</taxon>
        <taxon>Pseudomonadati</taxon>
        <taxon>Pseudomonadota</taxon>
        <taxon>Alphaproteobacteria</taxon>
        <taxon>Hyphomicrobiales</taxon>
        <taxon>Phyllobacteriaceae</taxon>
        <taxon>Neomesorhizobium</taxon>
    </lineage>
</organism>
<keyword evidence="1" id="KW-0472">Membrane</keyword>
<dbReference type="Pfam" id="PF19600">
    <property type="entry name" value="DUF6105"/>
    <property type="match status" value="1"/>
</dbReference>
<gene>
    <name evidence="2" type="ORF">SAMN04488498_11274</name>
</gene>
<dbReference type="RefSeq" id="WP_149761826.1">
    <property type="nucleotide sequence ID" value="NZ_BSPE01000004.1"/>
</dbReference>
<accession>A0A1I4CA51</accession>
<dbReference type="Proteomes" id="UP000323300">
    <property type="component" value="Unassembled WGS sequence"/>
</dbReference>
<dbReference type="EMBL" id="FOSL01000012">
    <property type="protein sequence ID" value="SFK77149.1"/>
    <property type="molecule type" value="Genomic_DNA"/>
</dbReference>
<evidence type="ECO:0000313" key="3">
    <source>
        <dbReference type="Proteomes" id="UP000323300"/>
    </source>
</evidence>
<proteinExistence type="predicted"/>
<evidence type="ECO:0000256" key="1">
    <source>
        <dbReference type="SAM" id="Phobius"/>
    </source>
</evidence>
<dbReference type="OrthoDB" id="7906687at2"/>
<feature type="transmembrane region" description="Helical" evidence="1">
    <location>
        <begin position="54"/>
        <end position="77"/>
    </location>
</feature>
<dbReference type="InterPro" id="IPR046087">
    <property type="entry name" value="DUF6105"/>
</dbReference>
<name>A0A1I4CA51_9HYPH</name>
<dbReference type="AlphaFoldDB" id="A0A1I4CA51"/>
<protein>
    <submittedName>
        <fullName evidence="2">Uncharacterized protein</fullName>
    </submittedName>
</protein>
<keyword evidence="1" id="KW-1133">Transmembrane helix</keyword>
<reference evidence="2 3" key="1">
    <citation type="submission" date="2016-10" db="EMBL/GenBank/DDBJ databases">
        <authorList>
            <person name="Varghese N."/>
            <person name="Submissions S."/>
        </authorList>
    </citation>
    <scope>NUCLEOTIDE SEQUENCE [LARGE SCALE GENOMIC DNA]</scope>
    <source>
        <strain evidence="2 3">DSM 21822</strain>
    </source>
</reference>
<evidence type="ECO:0000313" key="2">
    <source>
        <dbReference type="EMBL" id="SFK77149.1"/>
    </source>
</evidence>